<dbReference type="EMBL" id="CAFZ01000004">
    <property type="protein sequence ID" value="CCA66673.1"/>
    <property type="molecule type" value="Genomic_DNA"/>
</dbReference>
<dbReference type="OrthoDB" id="2448307at2759"/>
<feature type="transmembrane region" description="Helical" evidence="2">
    <location>
        <begin position="14"/>
        <end position="34"/>
    </location>
</feature>
<keyword evidence="2" id="KW-1133">Transmembrane helix</keyword>
<dbReference type="AlphaFoldDB" id="G4T5S9"/>
<dbReference type="HOGENOM" id="CLU_029564_0_0_1"/>
<feature type="region of interest" description="Disordered" evidence="1">
    <location>
        <begin position="311"/>
        <end position="351"/>
    </location>
</feature>
<evidence type="ECO:0000256" key="2">
    <source>
        <dbReference type="SAM" id="Phobius"/>
    </source>
</evidence>
<evidence type="ECO:0000313" key="3">
    <source>
        <dbReference type="EMBL" id="CCA66673.1"/>
    </source>
</evidence>
<feature type="transmembrane region" description="Helical" evidence="2">
    <location>
        <begin position="277"/>
        <end position="301"/>
    </location>
</feature>
<name>G4T5S9_SERID</name>
<dbReference type="Proteomes" id="UP000007148">
    <property type="component" value="Unassembled WGS sequence"/>
</dbReference>
<feature type="transmembrane region" description="Helical" evidence="2">
    <location>
        <begin position="79"/>
        <end position="98"/>
    </location>
</feature>
<feature type="transmembrane region" description="Helical" evidence="2">
    <location>
        <begin position="46"/>
        <end position="67"/>
    </location>
</feature>
<keyword evidence="4" id="KW-1185">Reference proteome</keyword>
<organism evidence="3 4">
    <name type="scientific">Serendipita indica (strain DSM 11827)</name>
    <name type="common">Root endophyte fungus</name>
    <name type="synonym">Piriformospora indica</name>
    <dbReference type="NCBI Taxonomy" id="1109443"/>
    <lineage>
        <taxon>Eukaryota</taxon>
        <taxon>Fungi</taxon>
        <taxon>Dikarya</taxon>
        <taxon>Basidiomycota</taxon>
        <taxon>Agaricomycotina</taxon>
        <taxon>Agaricomycetes</taxon>
        <taxon>Sebacinales</taxon>
        <taxon>Serendipitaceae</taxon>
        <taxon>Serendipita</taxon>
    </lineage>
</organism>
<dbReference type="InParanoid" id="G4T5S9"/>
<sequence length="351" mass="38907">MAIEAFLGTRPQKAFLFTVILQAVLVLAVVGVIYGKVSDNIPAKQVPTIPCYLALFALAEVFETIITVDALKLRNTIQLIGILLFHSAMIIMSALQIYQTKEALVTQPGADCATNYATCDGPDSLWAFVLRLLIVIPIILALALMVLIWVTRALFLEFGWAVFHAIGADPKMKVMYQYYQIMICLLKFDFFCFTGVTMQLLILVLTSHRAEFVITIVAIPVVLVLLFICGLALQREWTFLMVISLCLMVAAETYFIYKICRVFEPSTAYRYVAVRGSLTTFLIVAAVLLLATFAVGIRCFADFGRGLRKSKMKDPEQQRTQKLGAPDVGTPGMSEQGVGTGGRVQRTFSIE</sequence>
<feature type="transmembrane region" description="Helical" evidence="2">
    <location>
        <begin position="239"/>
        <end position="257"/>
    </location>
</feature>
<accession>G4T5S9</accession>
<proteinExistence type="predicted"/>
<dbReference type="InterPro" id="IPR040410">
    <property type="entry name" value="UPF0658_Golgi"/>
</dbReference>
<dbReference type="PANTHER" id="PTHR34391:SF1">
    <property type="entry name" value="UPF0658 GOLGI APPARATUS MEMBRANE PROTEIN C1952.10C-RELATED"/>
    <property type="match status" value="1"/>
</dbReference>
<evidence type="ECO:0000313" key="4">
    <source>
        <dbReference type="Proteomes" id="UP000007148"/>
    </source>
</evidence>
<gene>
    <name evidence="3" type="ORF">PIIN_00354</name>
</gene>
<reference evidence="3 4" key="1">
    <citation type="journal article" date="2011" name="PLoS Pathog.">
        <title>Endophytic Life Strategies Decoded by Genome and Transcriptome Analyses of the Mutualistic Root Symbiont Piriformospora indica.</title>
        <authorList>
            <person name="Zuccaro A."/>
            <person name="Lahrmann U."/>
            <person name="Guldener U."/>
            <person name="Langen G."/>
            <person name="Pfiffi S."/>
            <person name="Biedenkopf D."/>
            <person name="Wong P."/>
            <person name="Samans B."/>
            <person name="Grimm C."/>
            <person name="Basiewicz M."/>
            <person name="Murat C."/>
            <person name="Martin F."/>
            <person name="Kogel K.H."/>
        </authorList>
    </citation>
    <scope>NUCLEOTIDE SEQUENCE [LARGE SCALE GENOMIC DNA]</scope>
    <source>
        <strain evidence="3 4">DSM 11827</strain>
    </source>
</reference>
<feature type="transmembrane region" description="Helical" evidence="2">
    <location>
        <begin position="125"/>
        <end position="150"/>
    </location>
</feature>
<dbReference type="GO" id="GO:0005794">
    <property type="term" value="C:Golgi apparatus"/>
    <property type="evidence" value="ECO:0007669"/>
    <property type="project" value="TreeGrafter"/>
</dbReference>
<protein>
    <submittedName>
        <fullName evidence="3">Uncharacterized protein</fullName>
    </submittedName>
</protein>
<feature type="transmembrane region" description="Helical" evidence="2">
    <location>
        <begin position="212"/>
        <end position="232"/>
    </location>
</feature>
<keyword evidence="2" id="KW-0812">Transmembrane</keyword>
<evidence type="ECO:0000256" key="1">
    <source>
        <dbReference type="SAM" id="MobiDB-lite"/>
    </source>
</evidence>
<dbReference type="PANTHER" id="PTHR34391">
    <property type="entry name" value="UPF0658 GOLGI APPARATUS MEMBRANE PROTEIN C1952.10C-RELATED"/>
    <property type="match status" value="1"/>
</dbReference>
<keyword evidence="2" id="KW-0472">Membrane</keyword>
<feature type="transmembrane region" description="Helical" evidence="2">
    <location>
        <begin position="181"/>
        <end position="206"/>
    </location>
</feature>
<comment type="caution">
    <text evidence="3">The sequence shown here is derived from an EMBL/GenBank/DDBJ whole genome shotgun (WGS) entry which is preliminary data.</text>
</comment>
<dbReference type="eggNOG" id="ENOG502RRZT">
    <property type="taxonomic scope" value="Eukaryota"/>
</dbReference>
<dbReference type="OMA" id="FWTRREN"/>